<proteinExistence type="predicted"/>
<comment type="caution">
    <text evidence="1">The sequence shown here is derived from an EMBL/GenBank/DDBJ whole genome shotgun (WGS) entry which is preliminary data.</text>
</comment>
<sequence length="64" mass="6887">MDQCVMQNTVPLSSAEVERLVQAIGTPVSAPMVMPKQVLEAPHGGLLRGLMLRLHLLASPRQGL</sequence>
<evidence type="ECO:0000313" key="2">
    <source>
        <dbReference type="Proteomes" id="UP000266649"/>
    </source>
</evidence>
<protein>
    <submittedName>
        <fullName evidence="1">Uncharacterized protein</fullName>
    </submittedName>
</protein>
<dbReference type="AlphaFoldDB" id="A0A398BK22"/>
<dbReference type="Proteomes" id="UP000266649">
    <property type="component" value="Unassembled WGS sequence"/>
</dbReference>
<dbReference type="EMBL" id="QXXQ01000018">
    <property type="protein sequence ID" value="RID90034.1"/>
    <property type="molecule type" value="Genomic_DNA"/>
</dbReference>
<accession>A0A398BK22</accession>
<gene>
    <name evidence="1" type="ORF">D2N39_19840</name>
</gene>
<keyword evidence="2" id="KW-1185">Reference proteome</keyword>
<reference evidence="1 2" key="1">
    <citation type="submission" date="2018-09" db="EMBL/GenBank/DDBJ databases">
        <title>Gemmobacter lutimaris sp. nov., a marine bacterium isolated from tidal flat.</title>
        <authorList>
            <person name="Lee D.W."/>
            <person name="Yoo Y."/>
            <person name="Kim J.-J."/>
            <person name="Kim B.S."/>
        </authorList>
    </citation>
    <scope>NUCLEOTIDE SEQUENCE [LARGE SCALE GENOMIC DNA]</scope>
    <source>
        <strain evidence="1 2">YJ-T1-11</strain>
    </source>
</reference>
<name>A0A398BK22_9RHOB</name>
<evidence type="ECO:0000313" key="1">
    <source>
        <dbReference type="EMBL" id="RID90034.1"/>
    </source>
</evidence>
<organism evidence="1 2">
    <name type="scientific">Gemmobacter lutimaris</name>
    <dbReference type="NCBI Taxonomy" id="2306023"/>
    <lineage>
        <taxon>Bacteria</taxon>
        <taxon>Pseudomonadati</taxon>
        <taxon>Pseudomonadota</taxon>
        <taxon>Alphaproteobacteria</taxon>
        <taxon>Rhodobacterales</taxon>
        <taxon>Paracoccaceae</taxon>
        <taxon>Gemmobacter</taxon>
    </lineage>
</organism>